<feature type="compositionally biased region" description="Basic and acidic residues" evidence="6">
    <location>
        <begin position="376"/>
        <end position="386"/>
    </location>
</feature>
<name>A0ABZ0YRA5_9GAMM</name>
<feature type="transmembrane region" description="Helical" evidence="7">
    <location>
        <begin position="59"/>
        <end position="79"/>
    </location>
</feature>
<evidence type="ECO:0000256" key="5">
    <source>
        <dbReference type="ARBA" id="ARBA00023136"/>
    </source>
</evidence>
<sequence>MRNSWWGVLFLLVIGGLIYLLDAVLMPFIAGMILAYLADPLANRFQRWGMNRPFAVSSVFLVLLVVLVASLLILIPLLVQQLKQLGEAIPGIFNWVENTLAPQVQEWTGYDLTAELINARETLVENWRDAGGYLAQALGQIGRSGMAFASWITYVALIPVVTFYLLLDWNRLLTNIANLVPRQWADDTFRLARRCDEVLSSFLRGQLLVMLCLGIIYAVGLTLMGLNFGLLIGFVSGLVSIVPFLGFIVGLVIALVVALFQYATWWAVLGVILVFSIGQMAESVVLQPKLLGDKIGLHPVAVIFAVLAGGNLFGLTGVLLALPVAAVILVLLKEVKVRYQHSELYDENNTDKHASIIEVSSSYHDELGHSGPSRDGNSRNDQGESS</sequence>
<evidence type="ECO:0000256" key="4">
    <source>
        <dbReference type="ARBA" id="ARBA00022989"/>
    </source>
</evidence>
<evidence type="ECO:0000313" key="9">
    <source>
        <dbReference type="Proteomes" id="UP001324794"/>
    </source>
</evidence>
<dbReference type="Proteomes" id="UP001324794">
    <property type="component" value="Chromosome"/>
</dbReference>
<keyword evidence="3 7" id="KW-0812">Transmembrane</keyword>
<organism evidence="8 9">
    <name type="scientific">Vreelandella neptunia</name>
    <dbReference type="NCBI Taxonomy" id="115551"/>
    <lineage>
        <taxon>Bacteria</taxon>
        <taxon>Pseudomonadati</taxon>
        <taxon>Pseudomonadota</taxon>
        <taxon>Gammaproteobacteria</taxon>
        <taxon>Oceanospirillales</taxon>
        <taxon>Halomonadaceae</taxon>
        <taxon>Vreelandella</taxon>
    </lineage>
</organism>
<dbReference type="PANTHER" id="PTHR21716">
    <property type="entry name" value="TRANSMEMBRANE PROTEIN"/>
    <property type="match status" value="1"/>
</dbReference>
<dbReference type="EMBL" id="CP140255">
    <property type="protein sequence ID" value="WQH14701.1"/>
    <property type="molecule type" value="Genomic_DNA"/>
</dbReference>
<protein>
    <submittedName>
        <fullName evidence="8">AI-2E family transporter</fullName>
    </submittedName>
</protein>
<evidence type="ECO:0000256" key="6">
    <source>
        <dbReference type="SAM" id="MobiDB-lite"/>
    </source>
</evidence>
<keyword evidence="5 7" id="KW-0472">Membrane</keyword>
<evidence type="ECO:0000256" key="2">
    <source>
        <dbReference type="ARBA" id="ARBA00009773"/>
    </source>
</evidence>
<feature type="transmembrane region" description="Helical" evidence="7">
    <location>
        <begin position="207"/>
        <end position="226"/>
    </location>
</feature>
<keyword evidence="4 7" id="KW-1133">Transmembrane helix</keyword>
<feature type="transmembrane region" description="Helical" evidence="7">
    <location>
        <begin position="148"/>
        <end position="167"/>
    </location>
</feature>
<feature type="transmembrane region" description="Helical" evidence="7">
    <location>
        <begin position="232"/>
        <end position="256"/>
    </location>
</feature>
<dbReference type="RefSeq" id="WP_133733525.1">
    <property type="nucleotide sequence ID" value="NZ_CP140255.1"/>
</dbReference>
<feature type="region of interest" description="Disordered" evidence="6">
    <location>
        <begin position="364"/>
        <end position="386"/>
    </location>
</feature>
<reference evidence="8 9" key="1">
    <citation type="submission" date="2023-11" db="EMBL/GenBank/DDBJ databases">
        <title>MicrobeMod: A computational toolkit for identifying prokaryotic methylation and restriction-modification with nanopore sequencing.</title>
        <authorList>
            <person name="Crits-Christoph A."/>
            <person name="Kang S.C."/>
            <person name="Lee H."/>
            <person name="Ostrov N."/>
        </authorList>
    </citation>
    <scope>NUCLEOTIDE SEQUENCE [LARGE SCALE GENOMIC DNA]</scope>
    <source>
        <strain evidence="8 9">ATCC BAA-805</strain>
    </source>
</reference>
<evidence type="ECO:0000256" key="1">
    <source>
        <dbReference type="ARBA" id="ARBA00004141"/>
    </source>
</evidence>
<feature type="transmembrane region" description="Helical" evidence="7">
    <location>
        <begin position="263"/>
        <end position="281"/>
    </location>
</feature>
<feature type="transmembrane region" description="Helical" evidence="7">
    <location>
        <begin position="301"/>
        <end position="332"/>
    </location>
</feature>
<dbReference type="Pfam" id="PF01594">
    <property type="entry name" value="AI-2E_transport"/>
    <property type="match status" value="1"/>
</dbReference>
<dbReference type="PANTHER" id="PTHR21716:SF64">
    <property type="entry name" value="AI-2 TRANSPORT PROTEIN TQSA"/>
    <property type="match status" value="1"/>
</dbReference>
<feature type="transmembrane region" description="Helical" evidence="7">
    <location>
        <begin position="6"/>
        <end position="38"/>
    </location>
</feature>
<keyword evidence="9" id="KW-1185">Reference proteome</keyword>
<gene>
    <name evidence="8" type="ORF">SR894_09215</name>
</gene>
<evidence type="ECO:0000313" key="8">
    <source>
        <dbReference type="EMBL" id="WQH14701.1"/>
    </source>
</evidence>
<evidence type="ECO:0000256" key="7">
    <source>
        <dbReference type="SAM" id="Phobius"/>
    </source>
</evidence>
<accession>A0ABZ0YRA5</accession>
<comment type="similarity">
    <text evidence="2">Belongs to the autoinducer-2 exporter (AI-2E) (TC 2.A.86) family.</text>
</comment>
<dbReference type="InterPro" id="IPR002549">
    <property type="entry name" value="AI-2E-like"/>
</dbReference>
<evidence type="ECO:0000256" key="3">
    <source>
        <dbReference type="ARBA" id="ARBA00022692"/>
    </source>
</evidence>
<proteinExistence type="inferred from homology"/>
<comment type="subcellular location">
    <subcellularLocation>
        <location evidence="1">Membrane</location>
        <topology evidence="1">Multi-pass membrane protein</topology>
    </subcellularLocation>
</comment>